<reference evidence="3" key="1">
    <citation type="submission" date="2023-09" db="EMBL/GenBank/DDBJ databases">
        <authorList>
            <person name="Li S."/>
            <person name="Li X."/>
            <person name="Zhang C."/>
            <person name="Zhao Z."/>
        </authorList>
    </citation>
    <scope>NUCLEOTIDE SEQUENCE [LARGE SCALE GENOMIC DNA]</scope>
    <source>
        <strain evidence="3">SQ149</strain>
    </source>
</reference>
<gene>
    <name evidence="2" type="ORF">RGQ13_09220</name>
</gene>
<feature type="transmembrane region" description="Helical" evidence="1">
    <location>
        <begin position="32"/>
        <end position="53"/>
    </location>
</feature>
<evidence type="ECO:0000256" key="1">
    <source>
        <dbReference type="SAM" id="Phobius"/>
    </source>
</evidence>
<protein>
    <submittedName>
        <fullName evidence="2">DUF4381 domain-containing protein</fullName>
    </submittedName>
</protein>
<proteinExistence type="predicted"/>
<name>A0ABY9TZ73_9GAMM</name>
<dbReference type="InterPro" id="IPR025489">
    <property type="entry name" value="DUF4381"/>
</dbReference>
<keyword evidence="3" id="KW-1185">Reference proteome</keyword>
<organism evidence="2 3">
    <name type="scientific">Thalassotalea psychrophila</name>
    <dbReference type="NCBI Taxonomy" id="3065647"/>
    <lineage>
        <taxon>Bacteria</taxon>
        <taxon>Pseudomonadati</taxon>
        <taxon>Pseudomonadota</taxon>
        <taxon>Gammaproteobacteria</taxon>
        <taxon>Alteromonadales</taxon>
        <taxon>Colwelliaceae</taxon>
        <taxon>Thalassotalea</taxon>
    </lineage>
</organism>
<keyword evidence="1" id="KW-0472">Membrane</keyword>
<accession>A0ABY9TZ73</accession>
<sequence length="168" mass="19903">MRLFPEPWGNYLVLDIIETSQPDAISWWPTTIGWQLLFIIILLLAFKRIYFAIKHYQEDAYRRDALKCLFEIKHSRSQHSYLTHNQLPALLRASALHAFGRNDITQLSGKDWEEWLDQQCEQSNFKKNCSGILHQLSYNPGFEISPEQLNSVINEISLWLKFHRRLND</sequence>
<dbReference type="Pfam" id="PF14316">
    <property type="entry name" value="DUF4381"/>
    <property type="match status" value="1"/>
</dbReference>
<dbReference type="RefSeq" id="WP_348393259.1">
    <property type="nucleotide sequence ID" value="NZ_CP134145.1"/>
</dbReference>
<evidence type="ECO:0000313" key="3">
    <source>
        <dbReference type="Proteomes" id="UP001258994"/>
    </source>
</evidence>
<keyword evidence="1" id="KW-1133">Transmembrane helix</keyword>
<dbReference type="Proteomes" id="UP001258994">
    <property type="component" value="Chromosome"/>
</dbReference>
<keyword evidence="1" id="KW-0812">Transmembrane</keyword>
<dbReference type="EMBL" id="CP134145">
    <property type="protein sequence ID" value="WNC74152.1"/>
    <property type="molecule type" value="Genomic_DNA"/>
</dbReference>
<evidence type="ECO:0000313" key="2">
    <source>
        <dbReference type="EMBL" id="WNC74152.1"/>
    </source>
</evidence>